<dbReference type="EMBL" id="CAXLJM020000051">
    <property type="protein sequence ID" value="CAL8116106.1"/>
    <property type="molecule type" value="Genomic_DNA"/>
</dbReference>
<evidence type="ECO:0000256" key="11">
    <source>
        <dbReference type="ARBA" id="ARBA00023180"/>
    </source>
</evidence>
<evidence type="ECO:0000259" key="18">
    <source>
        <dbReference type="SMART" id="SM00079"/>
    </source>
</evidence>
<organism evidence="20 21">
    <name type="scientific">Orchesella dallaii</name>
    <dbReference type="NCBI Taxonomy" id="48710"/>
    <lineage>
        <taxon>Eukaryota</taxon>
        <taxon>Metazoa</taxon>
        <taxon>Ecdysozoa</taxon>
        <taxon>Arthropoda</taxon>
        <taxon>Hexapoda</taxon>
        <taxon>Collembola</taxon>
        <taxon>Entomobryomorpha</taxon>
        <taxon>Entomobryoidea</taxon>
        <taxon>Orchesellidae</taxon>
        <taxon>Orchesellinae</taxon>
        <taxon>Orchesella</taxon>
    </lineage>
</organism>
<keyword evidence="9 16" id="KW-0472">Membrane</keyword>
<feature type="signal peptide" evidence="17">
    <location>
        <begin position="1"/>
        <end position="19"/>
    </location>
</feature>
<evidence type="ECO:0000256" key="14">
    <source>
        <dbReference type="ARBA" id="ARBA00023303"/>
    </source>
</evidence>
<dbReference type="PANTHER" id="PTHR18966">
    <property type="entry name" value="IONOTROPIC GLUTAMATE RECEPTOR"/>
    <property type="match status" value="1"/>
</dbReference>
<evidence type="ECO:0000256" key="13">
    <source>
        <dbReference type="ARBA" id="ARBA00023286"/>
    </source>
</evidence>
<dbReference type="Proteomes" id="UP001642540">
    <property type="component" value="Unassembled WGS sequence"/>
</dbReference>
<keyword evidence="7" id="KW-0770">Synapse</keyword>
<dbReference type="Gene3D" id="3.40.50.2300">
    <property type="match status" value="2"/>
</dbReference>
<evidence type="ECO:0000256" key="10">
    <source>
        <dbReference type="ARBA" id="ARBA00023170"/>
    </source>
</evidence>
<evidence type="ECO:0000256" key="9">
    <source>
        <dbReference type="ARBA" id="ARBA00023136"/>
    </source>
</evidence>
<evidence type="ECO:0000313" key="20">
    <source>
        <dbReference type="EMBL" id="CAL8116106.1"/>
    </source>
</evidence>
<reference evidence="20 21" key="1">
    <citation type="submission" date="2024-08" db="EMBL/GenBank/DDBJ databases">
        <authorList>
            <person name="Cucini C."/>
            <person name="Frati F."/>
        </authorList>
    </citation>
    <scope>NUCLEOTIDE SEQUENCE [LARGE SCALE GENOMIC DNA]</scope>
</reference>
<dbReference type="InterPro" id="IPR028082">
    <property type="entry name" value="Peripla_BP_I"/>
</dbReference>
<keyword evidence="11" id="KW-0325">Glycoprotein</keyword>
<feature type="domain" description="Ionotropic glutamate receptor C-terminal" evidence="18">
    <location>
        <begin position="425"/>
        <end position="792"/>
    </location>
</feature>
<comment type="subcellular location">
    <subcellularLocation>
        <location evidence="1">Cell membrane</location>
        <topology evidence="1">Multi-pass membrane protein</topology>
    </subcellularLocation>
    <subcellularLocation>
        <location evidence="15">Postsynaptic cell membrane</location>
    </subcellularLocation>
</comment>
<evidence type="ECO:0008006" key="22">
    <source>
        <dbReference type="Google" id="ProtNLM"/>
    </source>
</evidence>
<dbReference type="Gene3D" id="1.10.287.70">
    <property type="match status" value="1"/>
</dbReference>
<dbReference type="InterPro" id="IPR001828">
    <property type="entry name" value="ANF_lig-bd_rcpt"/>
</dbReference>
<protein>
    <recommendedName>
        <fullName evidence="22">Glutamate receptor ionotropic, kainate 2</fullName>
    </recommendedName>
</protein>
<accession>A0ABP1QZQ1</accession>
<evidence type="ECO:0000256" key="5">
    <source>
        <dbReference type="ARBA" id="ARBA00022692"/>
    </source>
</evidence>
<keyword evidence="5 16" id="KW-0812">Transmembrane</keyword>
<dbReference type="Pfam" id="PF01094">
    <property type="entry name" value="ANF_receptor"/>
    <property type="match status" value="1"/>
</dbReference>
<evidence type="ECO:0000256" key="1">
    <source>
        <dbReference type="ARBA" id="ARBA00004651"/>
    </source>
</evidence>
<keyword evidence="21" id="KW-1185">Reference proteome</keyword>
<keyword evidence="4" id="KW-1003">Cell membrane</keyword>
<feature type="transmembrane region" description="Helical" evidence="16">
    <location>
        <begin position="555"/>
        <end position="574"/>
    </location>
</feature>
<keyword evidence="8" id="KW-0406">Ion transport</keyword>
<dbReference type="Gene3D" id="3.40.190.10">
    <property type="entry name" value="Periplasmic binding protein-like II"/>
    <property type="match status" value="2"/>
</dbReference>
<evidence type="ECO:0000256" key="12">
    <source>
        <dbReference type="ARBA" id="ARBA00023257"/>
    </source>
</evidence>
<keyword evidence="12" id="KW-0628">Postsynaptic cell membrane</keyword>
<dbReference type="Pfam" id="PF00060">
    <property type="entry name" value="Lig_chan"/>
    <property type="match status" value="1"/>
</dbReference>
<dbReference type="Pfam" id="PF10613">
    <property type="entry name" value="Lig_chan-Glu_bd"/>
    <property type="match status" value="1"/>
</dbReference>
<comment type="similarity">
    <text evidence="2">Belongs to the glutamate-gated ion channel (TC 1.A.10.1) family.</text>
</comment>
<keyword evidence="14" id="KW-0407">Ion channel</keyword>
<evidence type="ECO:0000259" key="19">
    <source>
        <dbReference type="SMART" id="SM00918"/>
    </source>
</evidence>
<evidence type="ECO:0000256" key="4">
    <source>
        <dbReference type="ARBA" id="ARBA00022475"/>
    </source>
</evidence>
<evidence type="ECO:0000256" key="6">
    <source>
        <dbReference type="ARBA" id="ARBA00022989"/>
    </source>
</evidence>
<dbReference type="SUPFAM" id="SSF53850">
    <property type="entry name" value="Periplasmic binding protein-like II"/>
    <property type="match status" value="1"/>
</dbReference>
<dbReference type="InterPro" id="IPR001508">
    <property type="entry name" value="Iono_Glu_rcpt_met"/>
</dbReference>
<evidence type="ECO:0000256" key="8">
    <source>
        <dbReference type="ARBA" id="ARBA00023065"/>
    </source>
</evidence>
<feature type="transmembrane region" description="Helical" evidence="16">
    <location>
        <begin position="631"/>
        <end position="653"/>
    </location>
</feature>
<keyword evidence="3" id="KW-0813">Transport</keyword>
<evidence type="ECO:0000256" key="2">
    <source>
        <dbReference type="ARBA" id="ARBA00008685"/>
    </source>
</evidence>
<feature type="domain" description="Ionotropic glutamate receptor L-glutamate and glycine-binding" evidence="19">
    <location>
        <begin position="435"/>
        <end position="499"/>
    </location>
</feature>
<evidence type="ECO:0000313" key="21">
    <source>
        <dbReference type="Proteomes" id="UP001642540"/>
    </source>
</evidence>
<dbReference type="InterPro" id="IPR015683">
    <property type="entry name" value="Ionotropic_Glu_rcpt"/>
</dbReference>
<evidence type="ECO:0000256" key="16">
    <source>
        <dbReference type="SAM" id="Phobius"/>
    </source>
</evidence>
<feature type="chain" id="PRO_5045902186" description="Glutamate receptor ionotropic, kainate 2" evidence="17">
    <location>
        <begin position="20"/>
        <end position="920"/>
    </location>
</feature>
<evidence type="ECO:0000256" key="17">
    <source>
        <dbReference type="SAM" id="SignalP"/>
    </source>
</evidence>
<evidence type="ECO:0000256" key="3">
    <source>
        <dbReference type="ARBA" id="ARBA00022448"/>
    </source>
</evidence>
<proteinExistence type="inferred from homology"/>
<dbReference type="SMART" id="SM00918">
    <property type="entry name" value="Lig_chan-Glu_bd"/>
    <property type="match status" value="1"/>
</dbReference>
<keyword evidence="13" id="KW-1071">Ligand-gated ion channel</keyword>
<dbReference type="SMART" id="SM00079">
    <property type="entry name" value="PBPe"/>
    <property type="match status" value="1"/>
</dbReference>
<dbReference type="InterPro" id="IPR001320">
    <property type="entry name" value="Iontro_rcpt_C"/>
</dbReference>
<keyword evidence="6 16" id="KW-1133">Transmembrane helix</keyword>
<evidence type="ECO:0000256" key="15">
    <source>
        <dbReference type="ARBA" id="ARBA00034100"/>
    </source>
</evidence>
<dbReference type="InterPro" id="IPR019594">
    <property type="entry name" value="Glu/Gly-bd"/>
</dbReference>
<keyword evidence="17" id="KW-0732">Signal</keyword>
<dbReference type="PRINTS" id="PR00177">
    <property type="entry name" value="NMDARECEPTOR"/>
</dbReference>
<feature type="transmembrane region" description="Helical" evidence="16">
    <location>
        <begin position="815"/>
        <end position="839"/>
    </location>
</feature>
<keyword evidence="10" id="KW-0675">Receptor</keyword>
<name>A0ABP1QZQ1_9HEXA</name>
<comment type="caution">
    <text evidence="20">The sequence shown here is derived from an EMBL/GenBank/DDBJ whole genome shotgun (WGS) entry which is preliminary data.</text>
</comment>
<evidence type="ECO:0000256" key="7">
    <source>
        <dbReference type="ARBA" id="ARBA00023018"/>
    </source>
</evidence>
<gene>
    <name evidence="20" type="ORF">ODALV1_LOCUS17159</name>
</gene>
<dbReference type="SUPFAM" id="SSF53822">
    <property type="entry name" value="Periplasmic binding protein-like I"/>
    <property type="match status" value="1"/>
</dbReference>
<sequence>MRLDSLLLLLYWSFENVLSLPQVIRIGGIFPEELKSSPVEVAFKYAVFSVNRERKLLGNNTTLVYRTLYYKNNDIFQASKIGCQLMNGGISALFATGVDVSLESHLKSLSFSLDLPLILPTSSFYDTESMSRSTTAASSSFQMNGYPLKLTPSKSLLAMALRDAVLFLNWTRVALLYEEQDGLMQVEYLIKKREASQKGGLSSRRSEIFTREVTPTTYRDVLKEIKRRQIFNVIVDIKHLPLFFRIILQLQMNDARYHYHFTTMDLEMYDLEDFGYNSVNITSFRLIDHTPENTRIIEDMQRFNAKSYSKVLQTDAALIYDGVLSFCHGLKAFDASREIRPANVSCDREQSWPDGLSLLNYINSVSFDGLTGKIQFREGVRYDPTLTLMKLKNRALQPVGYWSPSKRLLVHDYKAFSSGDTINITLRVTTILEKPYVMVKHDTNLTGNARYEGFCIDLLKDVANLVGFQYTIDVVKDGKYGVEDPVTKEWNGIVRELIDGKVDLAVGSMTINSAREKVIDFTKPFRNLGISILFKLPKKPPARLFSFLNPLSAEIWVLVAGAYLIVCFTLFVVARFTPNEWLAPPPCAGDEGVLENQFSFANSVWFITGTFLRQGSGLNPKATSTRLVGGIWWFFTLIIVSSYTANLAAFLTVDRKSTPIESADDLAEQTDISYGTLESGSTMDFFRNSTITTYQKMWGYMESRPNVFVQTYEQGIKRVLQGNYAFLIESPMLDYVVQRDCNLTQIGGLLDSKGYGIGMPKGSPWRDKLSLAILELQEKGIIQLLYNKWWKNTGDVCNRDDKKDSKASPLGIDNIGGVFVVLVAGLVLAVFVAICEFCCHVRRNASLRKASWCSELQGELKLAVRCCHSARDEAILDHHHHVHNKSSPSSTYVPVMPDSSGNQPPMPMFEMRKTSFEFNS</sequence>